<proteinExistence type="predicted"/>
<keyword evidence="2" id="KW-1185">Reference proteome</keyword>
<accession>A0ABP0P9G4</accession>
<gene>
    <name evidence="1" type="ORF">SCF082_LOCUS35599</name>
</gene>
<evidence type="ECO:0000313" key="1">
    <source>
        <dbReference type="EMBL" id="CAK9072336.1"/>
    </source>
</evidence>
<sequence>MPGESFKVMTAEWTSDQQEVVLEVPDEKGKGTQDSSRSSWQQLFLEMENAGVIDVGVSGHDIFAPVRGASEQGGGPTLKQHYVFKPKATTNYFQYSEVTSNHKYSTCASIFNAAELDASKTLTKIWRVAYLRETNDFQHD</sequence>
<dbReference type="Proteomes" id="UP001642464">
    <property type="component" value="Unassembled WGS sequence"/>
</dbReference>
<name>A0ABP0P9G4_9DINO</name>
<organism evidence="1 2">
    <name type="scientific">Durusdinium trenchii</name>
    <dbReference type="NCBI Taxonomy" id="1381693"/>
    <lineage>
        <taxon>Eukaryota</taxon>
        <taxon>Sar</taxon>
        <taxon>Alveolata</taxon>
        <taxon>Dinophyceae</taxon>
        <taxon>Suessiales</taxon>
        <taxon>Symbiodiniaceae</taxon>
        <taxon>Durusdinium</taxon>
    </lineage>
</organism>
<protein>
    <submittedName>
        <fullName evidence="1">Uncharacterized protein</fullName>
    </submittedName>
</protein>
<comment type="caution">
    <text evidence="1">The sequence shown here is derived from an EMBL/GenBank/DDBJ whole genome shotgun (WGS) entry which is preliminary data.</text>
</comment>
<reference evidence="1 2" key="1">
    <citation type="submission" date="2024-02" db="EMBL/GenBank/DDBJ databases">
        <authorList>
            <person name="Chen Y."/>
            <person name="Shah S."/>
            <person name="Dougan E. K."/>
            <person name="Thang M."/>
            <person name="Chan C."/>
        </authorList>
    </citation>
    <scope>NUCLEOTIDE SEQUENCE [LARGE SCALE GENOMIC DNA]</scope>
</reference>
<evidence type="ECO:0000313" key="2">
    <source>
        <dbReference type="Proteomes" id="UP001642464"/>
    </source>
</evidence>
<dbReference type="EMBL" id="CAXAMM010034114">
    <property type="protein sequence ID" value="CAK9072336.1"/>
    <property type="molecule type" value="Genomic_DNA"/>
</dbReference>